<dbReference type="Gene3D" id="1.20.1250.20">
    <property type="entry name" value="MFS general substrate transporter like domains"/>
    <property type="match status" value="1"/>
</dbReference>
<evidence type="ECO:0000256" key="5">
    <source>
        <dbReference type="ARBA" id="ARBA00022989"/>
    </source>
</evidence>
<dbReference type="Pfam" id="PF07690">
    <property type="entry name" value="MFS_1"/>
    <property type="match status" value="1"/>
</dbReference>
<feature type="region of interest" description="Disordered" evidence="7">
    <location>
        <begin position="422"/>
        <end position="442"/>
    </location>
</feature>
<dbReference type="PANTHER" id="PTHR23513:SF9">
    <property type="entry name" value="ENTEROBACTIN EXPORTER ENTS"/>
    <property type="match status" value="1"/>
</dbReference>
<evidence type="ECO:0000313" key="9">
    <source>
        <dbReference type="EMBL" id="MEW2362354.1"/>
    </source>
</evidence>
<accession>A0ABV3LSC2</accession>
<keyword evidence="4 8" id="KW-0812">Transmembrane</keyword>
<feature type="transmembrane region" description="Helical" evidence="8">
    <location>
        <begin position="149"/>
        <end position="171"/>
    </location>
</feature>
<dbReference type="PANTHER" id="PTHR23513">
    <property type="entry name" value="INTEGRAL MEMBRANE EFFLUX PROTEIN-RELATED"/>
    <property type="match status" value="1"/>
</dbReference>
<keyword evidence="6 8" id="KW-0472">Membrane</keyword>
<feature type="region of interest" description="Disordered" evidence="7">
    <location>
        <begin position="478"/>
        <end position="501"/>
    </location>
</feature>
<sequence>MRRSAWFLDLRPLRDSQHFRDLWIGSAASQLGGQVATVAVLAQVWDLTGSPVGTGAIGLATGLPMVLFGLVGGTLADAVDRRALVRATTAGQLVTAAGLCAQALTGSRNVPLLFALVSLGAACSALGAPARRTFPVRLLPADQVAAGLALTNVSFQAAMLAGPAMAGLIIARWDVSAVYAAQAVAVGVSALVAIRLPSVRPEGVEVSGGGRRSGHDGCGWAERLRRQLPKRGGRGAILRRPTLWGSMATDLSATLLAMPIALFPLVNEARFGGDPQNLGLFLSAVAAGGITAGLLSGAVTRRRRGGLVQLTAAGAWGLALAGFGLAEQLGTALACLALAGAADTVSVITRGALVQLETADAYRGRVSSVEHVIGVAGPELGNFRGGLLASATSASFALVTGGLSAALAIAAVAATNSPLRTYRTPQTATKPTESRGGDATPAATIERTGRNQWRQVDPVRRHAITLTAPLVPNLEASLNLSDSPSSREGVCSDADGRRGIT</sequence>
<evidence type="ECO:0000256" key="2">
    <source>
        <dbReference type="ARBA" id="ARBA00022448"/>
    </source>
</evidence>
<keyword evidence="3" id="KW-1003">Cell membrane</keyword>
<comment type="caution">
    <text evidence="9">The sequence shown here is derived from an EMBL/GenBank/DDBJ whole genome shotgun (WGS) entry which is preliminary data.</text>
</comment>
<feature type="transmembrane region" description="Helical" evidence="8">
    <location>
        <begin position="177"/>
        <end position="194"/>
    </location>
</feature>
<evidence type="ECO:0000256" key="8">
    <source>
        <dbReference type="SAM" id="Phobius"/>
    </source>
</evidence>
<dbReference type="SUPFAM" id="SSF103473">
    <property type="entry name" value="MFS general substrate transporter"/>
    <property type="match status" value="1"/>
</dbReference>
<keyword evidence="10" id="KW-1185">Reference proteome</keyword>
<feature type="transmembrane region" description="Helical" evidence="8">
    <location>
        <begin position="306"/>
        <end position="326"/>
    </location>
</feature>
<dbReference type="InterPro" id="IPR011701">
    <property type="entry name" value="MFS"/>
</dbReference>
<protein>
    <submittedName>
        <fullName evidence="9">MFS transporter</fullName>
    </submittedName>
</protein>
<dbReference type="Proteomes" id="UP001553843">
    <property type="component" value="Unassembled WGS sequence"/>
</dbReference>
<keyword evidence="5 8" id="KW-1133">Transmembrane helix</keyword>
<evidence type="ECO:0000256" key="6">
    <source>
        <dbReference type="ARBA" id="ARBA00023136"/>
    </source>
</evidence>
<keyword evidence="2" id="KW-0813">Transport</keyword>
<evidence type="ECO:0000256" key="1">
    <source>
        <dbReference type="ARBA" id="ARBA00004429"/>
    </source>
</evidence>
<evidence type="ECO:0000256" key="7">
    <source>
        <dbReference type="SAM" id="MobiDB-lite"/>
    </source>
</evidence>
<dbReference type="RefSeq" id="WP_359770850.1">
    <property type="nucleotide sequence ID" value="NZ_JBEYRR010000001.1"/>
</dbReference>
<feature type="transmembrane region" description="Helical" evidence="8">
    <location>
        <begin position="57"/>
        <end position="76"/>
    </location>
</feature>
<proteinExistence type="predicted"/>
<feature type="transmembrane region" description="Helical" evidence="8">
    <location>
        <begin position="243"/>
        <end position="266"/>
    </location>
</feature>
<feature type="transmembrane region" description="Helical" evidence="8">
    <location>
        <begin position="387"/>
        <end position="414"/>
    </location>
</feature>
<evidence type="ECO:0000256" key="3">
    <source>
        <dbReference type="ARBA" id="ARBA00022475"/>
    </source>
</evidence>
<evidence type="ECO:0000256" key="4">
    <source>
        <dbReference type="ARBA" id="ARBA00022692"/>
    </source>
</evidence>
<name>A0ABV3LSC2_9ACTN</name>
<gene>
    <name evidence="9" type="ORF">AB0887_10380</name>
</gene>
<dbReference type="EMBL" id="JBEYRS010000003">
    <property type="protein sequence ID" value="MEW2362354.1"/>
    <property type="molecule type" value="Genomic_DNA"/>
</dbReference>
<dbReference type="CDD" id="cd06173">
    <property type="entry name" value="MFS_MefA_like"/>
    <property type="match status" value="1"/>
</dbReference>
<reference evidence="9 10" key="1">
    <citation type="submission" date="2024-06" db="EMBL/GenBank/DDBJ databases">
        <title>The Natural Products Discovery Center: Release of the First 8490 Sequenced Strains for Exploring Actinobacteria Biosynthetic Diversity.</title>
        <authorList>
            <person name="Kalkreuter E."/>
            <person name="Kautsar S.A."/>
            <person name="Yang D."/>
            <person name="Bader C.D."/>
            <person name="Teijaro C.N."/>
            <person name="Fluegel L."/>
            <person name="Davis C.M."/>
            <person name="Simpson J.R."/>
            <person name="Lauterbach L."/>
            <person name="Steele A.D."/>
            <person name="Gui C."/>
            <person name="Meng S."/>
            <person name="Li G."/>
            <person name="Viehrig K."/>
            <person name="Ye F."/>
            <person name="Su P."/>
            <person name="Kiefer A.F."/>
            <person name="Nichols A."/>
            <person name="Cepeda A.J."/>
            <person name="Yan W."/>
            <person name="Fan B."/>
            <person name="Jiang Y."/>
            <person name="Adhikari A."/>
            <person name="Zheng C.-J."/>
            <person name="Schuster L."/>
            <person name="Cowan T.M."/>
            <person name="Smanski M.J."/>
            <person name="Chevrette M.G."/>
            <person name="De Carvalho L.P.S."/>
            <person name="Shen B."/>
        </authorList>
    </citation>
    <scope>NUCLEOTIDE SEQUENCE [LARGE SCALE GENOMIC DNA]</scope>
    <source>
        <strain evidence="9 10">NPDC047833</strain>
    </source>
</reference>
<organism evidence="9 10">
    <name type="scientific">Streptomyces huasconensis</name>
    <dbReference type="NCBI Taxonomy" id="1854574"/>
    <lineage>
        <taxon>Bacteria</taxon>
        <taxon>Bacillati</taxon>
        <taxon>Actinomycetota</taxon>
        <taxon>Actinomycetes</taxon>
        <taxon>Kitasatosporales</taxon>
        <taxon>Streptomycetaceae</taxon>
        <taxon>Streptomyces</taxon>
    </lineage>
</organism>
<evidence type="ECO:0000313" key="10">
    <source>
        <dbReference type="Proteomes" id="UP001553843"/>
    </source>
</evidence>
<comment type="subcellular location">
    <subcellularLocation>
        <location evidence="1">Cell inner membrane</location>
        <topology evidence="1">Multi-pass membrane protein</topology>
    </subcellularLocation>
</comment>
<feature type="transmembrane region" description="Helical" evidence="8">
    <location>
        <begin position="21"/>
        <end position="45"/>
    </location>
</feature>
<feature type="transmembrane region" description="Helical" evidence="8">
    <location>
        <begin position="83"/>
        <end position="104"/>
    </location>
</feature>
<feature type="transmembrane region" description="Helical" evidence="8">
    <location>
        <begin position="110"/>
        <end position="128"/>
    </location>
</feature>
<dbReference type="InterPro" id="IPR036259">
    <property type="entry name" value="MFS_trans_sf"/>
</dbReference>
<feature type="transmembrane region" description="Helical" evidence="8">
    <location>
        <begin position="278"/>
        <end position="299"/>
    </location>
</feature>
<feature type="compositionally biased region" description="Polar residues" evidence="7">
    <location>
        <begin position="422"/>
        <end position="431"/>
    </location>
</feature>